<keyword evidence="2 4" id="KW-0560">Oxidoreductase</keyword>
<keyword evidence="8" id="KW-1185">Reference proteome</keyword>
<evidence type="ECO:0000256" key="3">
    <source>
        <dbReference type="NCBIfam" id="TIGR00112"/>
    </source>
</evidence>
<dbReference type="Gene3D" id="3.40.50.720">
    <property type="entry name" value="NAD(P)-binding Rossmann-like Domain"/>
    <property type="match status" value="1"/>
</dbReference>
<keyword evidence="2 4" id="KW-0521">NADP</keyword>
<dbReference type="InterPro" id="IPR036291">
    <property type="entry name" value="NAD(P)-bd_dom_sf"/>
</dbReference>
<reference evidence="7 8" key="1">
    <citation type="submission" date="2021-04" db="EMBL/GenBank/DDBJ databases">
        <title>Metabacillus sp. strain KIGAM252 whole genome sequence.</title>
        <authorList>
            <person name="Seo M.-J."/>
            <person name="Cho E.-S."/>
            <person name="Hwang C.Y."/>
            <person name="Yoon D.J."/>
        </authorList>
    </citation>
    <scope>NUCLEOTIDE SEQUENCE [LARGE SCALE GENOMIC DNA]</scope>
    <source>
        <strain evidence="7 8">KIGAM252</strain>
    </source>
</reference>
<comment type="function">
    <text evidence="2">Catalyzes the reduction of 1-pyrroline-5-carboxylate (PCA) to L-proline.</text>
</comment>
<comment type="catalytic activity">
    <reaction evidence="2 4">
        <text>L-proline + NADP(+) = (S)-1-pyrroline-5-carboxylate + NADPH + 2 H(+)</text>
        <dbReference type="Rhea" id="RHEA:14109"/>
        <dbReference type="ChEBI" id="CHEBI:15378"/>
        <dbReference type="ChEBI" id="CHEBI:17388"/>
        <dbReference type="ChEBI" id="CHEBI:57783"/>
        <dbReference type="ChEBI" id="CHEBI:58349"/>
        <dbReference type="ChEBI" id="CHEBI:60039"/>
        <dbReference type="EC" id="1.5.1.2"/>
    </reaction>
</comment>
<dbReference type="NCBIfam" id="TIGR00112">
    <property type="entry name" value="proC"/>
    <property type="match status" value="1"/>
</dbReference>
<dbReference type="SUPFAM" id="SSF48179">
    <property type="entry name" value="6-phosphogluconate dehydrogenase C-terminal domain-like"/>
    <property type="match status" value="1"/>
</dbReference>
<evidence type="ECO:0000259" key="6">
    <source>
        <dbReference type="Pfam" id="PF14748"/>
    </source>
</evidence>
<feature type="domain" description="Pyrroline-5-carboxylate reductase dimerisation" evidence="6">
    <location>
        <begin position="163"/>
        <end position="263"/>
    </location>
</feature>
<dbReference type="SUPFAM" id="SSF51735">
    <property type="entry name" value="NAD(P)-binding Rossmann-fold domains"/>
    <property type="match status" value="1"/>
</dbReference>
<accession>A0ABS5LER9</accession>
<proteinExistence type="inferred from homology"/>
<evidence type="ECO:0000313" key="8">
    <source>
        <dbReference type="Proteomes" id="UP000682403"/>
    </source>
</evidence>
<keyword evidence="2 4" id="KW-0641">Proline biosynthesis</keyword>
<dbReference type="Gene3D" id="1.10.3730.10">
    <property type="entry name" value="ProC C-terminal domain-like"/>
    <property type="match status" value="1"/>
</dbReference>
<dbReference type="InterPro" id="IPR053790">
    <property type="entry name" value="P5CR-like_CS"/>
</dbReference>
<sequence length="265" mass="29047">MEKPTILFIGAGRMAEAIIAGLRAKKENEIERIIVSNQSNIMRLERLKKQYYAETVFQWQEKIHEADTVVLAMPPEEHEEVFMKLRSLVSGQLIVTIAAGIGPSKMEKALPGSAVSWIMPNTASSIGESMSLYCKGKKPLEALQEKSLKLLLDAIGQAEECTEEEIHHLTAITGSAPAFVYLFAEVLIEKAKEYGISEFKAEKLVTQMIAGSASMLKENGDPFALREQVTTPGGSTAEGIAVLEERGYTTMIKNAITAVNKKSLT</sequence>
<dbReference type="InterPro" id="IPR028939">
    <property type="entry name" value="P5C_Rdtase_cat_N"/>
</dbReference>
<dbReference type="PANTHER" id="PTHR11645:SF49">
    <property type="entry name" value="PYRROLINE-5-CARBOXYLATE REDUCTASE 1"/>
    <property type="match status" value="1"/>
</dbReference>
<comment type="caution">
    <text evidence="7">The sequence shown here is derived from an EMBL/GenBank/DDBJ whole genome shotgun (WGS) entry which is preliminary data.</text>
</comment>
<feature type="domain" description="Pyrroline-5-carboxylate reductase catalytic N-terminal" evidence="5">
    <location>
        <begin position="6"/>
        <end position="100"/>
    </location>
</feature>
<dbReference type="PANTHER" id="PTHR11645">
    <property type="entry name" value="PYRROLINE-5-CARBOXYLATE REDUCTASE"/>
    <property type="match status" value="1"/>
</dbReference>
<evidence type="ECO:0000259" key="5">
    <source>
        <dbReference type="Pfam" id="PF03807"/>
    </source>
</evidence>
<dbReference type="InterPro" id="IPR029036">
    <property type="entry name" value="P5CR_dimer"/>
</dbReference>
<keyword evidence="2 4" id="KW-0028">Amino-acid biosynthesis</keyword>
<dbReference type="HAMAP" id="MF_01925">
    <property type="entry name" value="P5C_reductase"/>
    <property type="match status" value="1"/>
</dbReference>
<dbReference type="Proteomes" id="UP000682403">
    <property type="component" value="Unassembled WGS sequence"/>
</dbReference>
<dbReference type="PIRSF" id="PIRSF000193">
    <property type="entry name" value="Pyrrol-5-carb_rd"/>
    <property type="match status" value="1"/>
</dbReference>
<gene>
    <name evidence="2" type="primary">proC</name>
    <name evidence="7" type="ORF">J9317_10710</name>
</gene>
<comment type="pathway">
    <text evidence="2 4">Amino-acid biosynthesis; L-proline biosynthesis; L-proline from L-glutamate 5-semialdehyde: step 1/1.</text>
</comment>
<evidence type="ECO:0000313" key="7">
    <source>
        <dbReference type="EMBL" id="MBS2969234.1"/>
    </source>
</evidence>
<dbReference type="EC" id="1.5.1.2" evidence="2 3"/>
<comment type="similarity">
    <text evidence="1 2 4">Belongs to the pyrroline-5-carboxylate reductase family.</text>
</comment>
<keyword evidence="2" id="KW-0963">Cytoplasm</keyword>
<dbReference type="Pfam" id="PF03807">
    <property type="entry name" value="F420_oxidored"/>
    <property type="match status" value="1"/>
</dbReference>
<protein>
    <recommendedName>
        <fullName evidence="2 3">Pyrroline-5-carboxylate reductase</fullName>
        <shortName evidence="2">P5C reductase</shortName>
        <shortName evidence="2">P5CR</shortName>
        <ecNumber evidence="2 3">1.5.1.2</ecNumber>
    </recommendedName>
    <alternativeName>
        <fullName evidence="2">PCA reductase</fullName>
    </alternativeName>
</protein>
<name>A0ABS5LER9_9BACI</name>
<dbReference type="EMBL" id="JAGVRK010000001">
    <property type="protein sequence ID" value="MBS2969234.1"/>
    <property type="molecule type" value="Genomic_DNA"/>
</dbReference>
<evidence type="ECO:0000256" key="4">
    <source>
        <dbReference type="RuleBase" id="RU003903"/>
    </source>
</evidence>
<dbReference type="RefSeq" id="WP_211558446.1">
    <property type="nucleotide sequence ID" value="NZ_JAGVRK010000001.1"/>
</dbReference>
<dbReference type="InterPro" id="IPR008927">
    <property type="entry name" value="6-PGluconate_DH-like_C_sf"/>
</dbReference>
<evidence type="ECO:0000256" key="2">
    <source>
        <dbReference type="HAMAP-Rule" id="MF_01925"/>
    </source>
</evidence>
<comment type="catalytic activity">
    <reaction evidence="2">
        <text>L-proline + NAD(+) = (S)-1-pyrroline-5-carboxylate + NADH + 2 H(+)</text>
        <dbReference type="Rhea" id="RHEA:14105"/>
        <dbReference type="ChEBI" id="CHEBI:15378"/>
        <dbReference type="ChEBI" id="CHEBI:17388"/>
        <dbReference type="ChEBI" id="CHEBI:57540"/>
        <dbReference type="ChEBI" id="CHEBI:57945"/>
        <dbReference type="ChEBI" id="CHEBI:60039"/>
        <dbReference type="EC" id="1.5.1.2"/>
    </reaction>
</comment>
<dbReference type="GO" id="GO:0004735">
    <property type="term" value="F:pyrroline-5-carboxylate reductase activity"/>
    <property type="evidence" value="ECO:0007669"/>
    <property type="project" value="UniProtKB-EC"/>
</dbReference>
<evidence type="ECO:0000256" key="1">
    <source>
        <dbReference type="ARBA" id="ARBA00005525"/>
    </source>
</evidence>
<dbReference type="Pfam" id="PF14748">
    <property type="entry name" value="P5CR_dimer"/>
    <property type="match status" value="1"/>
</dbReference>
<dbReference type="InterPro" id="IPR000304">
    <property type="entry name" value="Pyrroline-COOH_reductase"/>
</dbReference>
<dbReference type="PROSITE" id="PS00521">
    <property type="entry name" value="P5CR"/>
    <property type="match status" value="1"/>
</dbReference>
<organism evidence="7 8">
    <name type="scientific">Metabacillus flavus</name>
    <dbReference type="NCBI Taxonomy" id="2823519"/>
    <lineage>
        <taxon>Bacteria</taxon>
        <taxon>Bacillati</taxon>
        <taxon>Bacillota</taxon>
        <taxon>Bacilli</taxon>
        <taxon>Bacillales</taxon>
        <taxon>Bacillaceae</taxon>
        <taxon>Metabacillus</taxon>
    </lineage>
</organism>
<comment type="subcellular location">
    <subcellularLocation>
        <location evidence="2">Cytoplasm</location>
    </subcellularLocation>
</comment>